<evidence type="ECO:0000313" key="8">
    <source>
        <dbReference type="Proteomes" id="UP000189542"/>
    </source>
</evidence>
<keyword evidence="3 6" id="KW-0812">Transmembrane</keyword>
<dbReference type="GO" id="GO:0015920">
    <property type="term" value="P:lipopolysaccharide transport"/>
    <property type="evidence" value="ECO:0007669"/>
    <property type="project" value="TreeGrafter"/>
</dbReference>
<protein>
    <submittedName>
        <fullName evidence="7">Permease</fullName>
    </submittedName>
</protein>
<dbReference type="Pfam" id="PF03739">
    <property type="entry name" value="LptF_LptG"/>
    <property type="match status" value="1"/>
</dbReference>
<dbReference type="RefSeq" id="WP_076969489.1">
    <property type="nucleotide sequence ID" value="NZ_LVWB01000011.1"/>
</dbReference>
<comment type="subcellular location">
    <subcellularLocation>
        <location evidence="1">Cell membrane</location>
        <topology evidence="1">Multi-pass membrane protein</topology>
    </subcellularLocation>
</comment>
<keyword evidence="5 6" id="KW-0472">Membrane</keyword>
<proteinExistence type="predicted"/>
<dbReference type="AlphaFoldDB" id="A0A1V2N7U5"/>
<organism evidence="7 8">
    <name type="scientific">Candidatus Liberibacter solanacearum</name>
    <dbReference type="NCBI Taxonomy" id="556287"/>
    <lineage>
        <taxon>Bacteria</taxon>
        <taxon>Pseudomonadati</taxon>
        <taxon>Pseudomonadota</taxon>
        <taxon>Alphaproteobacteria</taxon>
        <taxon>Hyphomicrobiales</taxon>
        <taxon>Rhizobiaceae</taxon>
        <taxon>Liberibacter</taxon>
    </lineage>
</organism>
<evidence type="ECO:0000256" key="4">
    <source>
        <dbReference type="ARBA" id="ARBA00022989"/>
    </source>
</evidence>
<evidence type="ECO:0000256" key="5">
    <source>
        <dbReference type="ARBA" id="ARBA00023136"/>
    </source>
</evidence>
<feature type="transmembrane region" description="Helical" evidence="6">
    <location>
        <begin position="12"/>
        <end position="32"/>
    </location>
</feature>
<keyword evidence="2" id="KW-1003">Cell membrane</keyword>
<dbReference type="InterPro" id="IPR005495">
    <property type="entry name" value="LptG/LptF_permease"/>
</dbReference>
<dbReference type="OrthoDB" id="8477889at2"/>
<dbReference type="EMBL" id="LVWB01000011">
    <property type="protein sequence ID" value="ONI59648.1"/>
    <property type="molecule type" value="Genomic_DNA"/>
</dbReference>
<reference evidence="7 8" key="1">
    <citation type="journal article" date="2017" name="PLoS ONE">
        <title>Genomic sequence of 'Candidatus Liberibacter solanacearum' haplotype C and its comparison with haplotype A and B genomes.</title>
        <authorList>
            <person name="Wang J."/>
            <person name="Haapalainen M."/>
            <person name="Schott T."/>
            <person name="Thompson S.M."/>
            <person name="Smith G.R."/>
            <person name="Nissinen A.I."/>
            <person name="Pirhonen M."/>
        </authorList>
    </citation>
    <scope>NUCLEOTIDE SEQUENCE [LARGE SCALE GENOMIC DNA]</scope>
    <source>
        <strain evidence="7 8">FIN111</strain>
    </source>
</reference>
<gene>
    <name evidence="7" type="ORF">AYO25_03340</name>
</gene>
<feature type="transmembrane region" description="Helical" evidence="6">
    <location>
        <begin position="306"/>
        <end position="330"/>
    </location>
</feature>
<feature type="transmembrane region" description="Helical" evidence="6">
    <location>
        <begin position="98"/>
        <end position="117"/>
    </location>
</feature>
<name>A0A1V2N7U5_9HYPH</name>
<feature type="transmembrane region" description="Helical" evidence="6">
    <location>
        <begin position="336"/>
        <end position="355"/>
    </location>
</feature>
<dbReference type="PANTHER" id="PTHR33529:SF6">
    <property type="entry name" value="YJGP_YJGQ FAMILY PERMEASE"/>
    <property type="match status" value="1"/>
</dbReference>
<keyword evidence="4 6" id="KW-1133">Transmembrane helix</keyword>
<dbReference type="Proteomes" id="UP000189542">
    <property type="component" value="Unassembled WGS sequence"/>
</dbReference>
<accession>A0A1V2N7U5</accession>
<evidence type="ECO:0000256" key="6">
    <source>
        <dbReference type="SAM" id="Phobius"/>
    </source>
</evidence>
<feature type="transmembrane region" description="Helical" evidence="6">
    <location>
        <begin position="277"/>
        <end position="294"/>
    </location>
</feature>
<dbReference type="PANTHER" id="PTHR33529">
    <property type="entry name" value="SLR0882 PROTEIN-RELATED"/>
    <property type="match status" value="1"/>
</dbReference>
<comment type="caution">
    <text evidence="7">The sequence shown here is derived from an EMBL/GenBank/DDBJ whole genome shotgun (WGS) entry which is preliminary data.</text>
</comment>
<evidence type="ECO:0000256" key="2">
    <source>
        <dbReference type="ARBA" id="ARBA00022475"/>
    </source>
</evidence>
<sequence length="362" mass="41930">MKLFELYILRRICWSFLLSCLFIMLIAWTMQILQRINLVSNNAESITILCQISYLIFPTVIPMTVPFCFAMETTNVLTAMNRNAELFIVDNTGTSRITLIKPVLFFAILLSIFLFILENTLEPKYRTEIKRLGAQAYLNLTLSSLEENLFFNLNNNFYIKVSKRNPNNTMQGIFAIDSSDPIIHRIYYTKSGFVDLEKKIIVLQKGEVHRKSSVSKDISIMKFDSYALDMQSLAAKEEITLKAHDQNLSFLLNPDPNNPSYRENFIGKYRSELHKRLTQWLFPIVFGLISILSIEKTSSLRHYRKVHPSLIALLLSFCVFSGFSYIIQGIEQSPSYIPILYLFFFVLSSILVLLIKKKYVKI</sequence>
<evidence type="ECO:0000256" key="3">
    <source>
        <dbReference type="ARBA" id="ARBA00022692"/>
    </source>
</evidence>
<feature type="transmembrane region" description="Helical" evidence="6">
    <location>
        <begin position="52"/>
        <end position="77"/>
    </location>
</feature>
<evidence type="ECO:0000313" key="7">
    <source>
        <dbReference type="EMBL" id="ONI59648.1"/>
    </source>
</evidence>
<evidence type="ECO:0000256" key="1">
    <source>
        <dbReference type="ARBA" id="ARBA00004651"/>
    </source>
</evidence>
<dbReference type="GO" id="GO:0043190">
    <property type="term" value="C:ATP-binding cassette (ABC) transporter complex"/>
    <property type="evidence" value="ECO:0007669"/>
    <property type="project" value="TreeGrafter"/>
</dbReference>